<dbReference type="EMBL" id="CP026112">
    <property type="protein sequence ID" value="AUT63279.1"/>
    <property type="molecule type" value="Genomic_DNA"/>
</dbReference>
<evidence type="ECO:0000313" key="1">
    <source>
        <dbReference type="EMBL" id="AUT63279.1"/>
    </source>
</evidence>
<dbReference type="OrthoDB" id="1262040at2"/>
<sequence>MPNQRSVIRTNRTPGSIKEVQLRVLTFQELWIAYPTGNPYDDPSGDYGNQCAIRMSVVFHRIGSDMKSFSQRLVKPMPGKPTLGRILIDGKATATRAYELAEWLQNRPFAGVSAAENITGLDWQSKINGRTGIIFFYGYWRQEGDSQSDLSGGHIDLWNRDTLTPSAESFLRFRVGVPSIPNPLSWLRGRSDNIYSDLGKSRKILFWEVQ</sequence>
<dbReference type="InterPro" id="IPR025562">
    <property type="entry name" value="Tae4"/>
</dbReference>
<evidence type="ECO:0000313" key="2">
    <source>
        <dbReference type="Proteomes" id="UP000243502"/>
    </source>
</evidence>
<reference evidence="1 2" key="1">
    <citation type="submission" date="2018-01" db="EMBL/GenBank/DDBJ databases">
        <title>Species boundaries and ecological features among Paraburkholderia terrae DSMZ17804T, P. hospita DSMZ17164T and P. caribensis DSMZ13236T.</title>
        <authorList>
            <person name="Pratama A.A."/>
        </authorList>
    </citation>
    <scope>NUCLEOTIDE SEQUENCE [LARGE SCALE GENOMIC DNA]</scope>
    <source>
        <strain evidence="1 2">DSM 17804</strain>
    </source>
</reference>
<dbReference type="AlphaFoldDB" id="A0A2I8EUU0"/>
<dbReference type="Proteomes" id="UP000243502">
    <property type="component" value="Chromosome 2"/>
</dbReference>
<organism evidence="1 2">
    <name type="scientific">Paraburkholderia terrae</name>
    <dbReference type="NCBI Taxonomy" id="311230"/>
    <lineage>
        <taxon>Bacteria</taxon>
        <taxon>Pseudomonadati</taxon>
        <taxon>Pseudomonadota</taxon>
        <taxon>Betaproteobacteria</taxon>
        <taxon>Burkholderiales</taxon>
        <taxon>Burkholderiaceae</taxon>
        <taxon>Paraburkholderia</taxon>
    </lineage>
</organism>
<protein>
    <recommendedName>
        <fullName evidence="3">Type VI secretion system amidase effector protein Tae4</fullName>
    </recommendedName>
</protein>
<gene>
    <name evidence="1" type="ORF">C2L65_27455</name>
</gene>
<proteinExistence type="predicted"/>
<dbReference type="RefSeq" id="WP_042315223.1">
    <property type="nucleotide sequence ID" value="NZ_CP026112.1"/>
</dbReference>
<evidence type="ECO:0008006" key="3">
    <source>
        <dbReference type="Google" id="ProtNLM"/>
    </source>
</evidence>
<name>A0A2I8EUU0_9BURK</name>
<dbReference type="KEGG" id="pter:C2L65_27455"/>
<accession>A0A2I8EUU0</accession>
<dbReference type="Pfam" id="PF14113">
    <property type="entry name" value="Tae4"/>
    <property type="match status" value="1"/>
</dbReference>
<dbReference type="Gene3D" id="3.90.1720.70">
    <property type="match status" value="1"/>
</dbReference>